<organism evidence="2 3">
    <name type="scientific">Streptomyces corynorhini</name>
    <dbReference type="NCBI Taxonomy" id="2282652"/>
    <lineage>
        <taxon>Bacteria</taxon>
        <taxon>Bacillati</taxon>
        <taxon>Actinomycetota</taxon>
        <taxon>Actinomycetes</taxon>
        <taxon>Kitasatosporales</taxon>
        <taxon>Streptomycetaceae</taxon>
        <taxon>Streptomyces</taxon>
    </lineage>
</organism>
<comment type="caution">
    <text evidence="2">The sequence shown here is derived from an EMBL/GenBank/DDBJ whole genome shotgun (WGS) entry which is preliminary data.</text>
</comment>
<evidence type="ECO:0000313" key="2">
    <source>
        <dbReference type="EMBL" id="RDG36022.1"/>
    </source>
</evidence>
<feature type="compositionally biased region" description="Low complexity" evidence="1">
    <location>
        <begin position="95"/>
        <end position="110"/>
    </location>
</feature>
<dbReference type="OrthoDB" id="4335459at2"/>
<evidence type="ECO:0000256" key="1">
    <source>
        <dbReference type="SAM" id="MobiDB-lite"/>
    </source>
</evidence>
<sequence>MEQRIDPKIQPEFAVGTDPAYIPGLTAPRTGAAGTATEKKTDPAVEPEPEATVPDDAATAADAAPEAEPEGKKESEEPEEPEEPEKPEDSEDSGTTEQEAGAEAATAAEAETADGPEFEAADRRGSITADRDGIRFRLDEEEADFRWDEIGAVEIATLRFPRRFTVTVHVSDRRWFTAEVETTAKSSLQEWTAGFDKVLDAYFEES</sequence>
<dbReference type="EMBL" id="QQNA01000182">
    <property type="protein sequence ID" value="RDG36022.1"/>
    <property type="molecule type" value="Genomic_DNA"/>
</dbReference>
<accession>A0A370B5T1</accession>
<feature type="compositionally biased region" description="Basic and acidic residues" evidence="1">
    <location>
        <begin position="120"/>
        <end position="134"/>
    </location>
</feature>
<proteinExistence type="predicted"/>
<reference evidence="2 3" key="1">
    <citation type="submission" date="2018-07" db="EMBL/GenBank/DDBJ databases">
        <title>Streptomyces species from bats.</title>
        <authorList>
            <person name="Dunlap C."/>
        </authorList>
    </citation>
    <scope>NUCLEOTIDE SEQUENCE [LARGE SCALE GENOMIC DNA]</scope>
    <source>
        <strain evidence="2 3">AC230</strain>
    </source>
</reference>
<dbReference type="AlphaFoldDB" id="A0A370B5T1"/>
<evidence type="ECO:0000313" key="3">
    <source>
        <dbReference type="Proteomes" id="UP000253741"/>
    </source>
</evidence>
<feature type="region of interest" description="Disordered" evidence="1">
    <location>
        <begin position="1"/>
        <end position="134"/>
    </location>
</feature>
<feature type="compositionally biased region" description="Acidic residues" evidence="1">
    <location>
        <begin position="76"/>
        <end position="94"/>
    </location>
</feature>
<dbReference type="Proteomes" id="UP000253741">
    <property type="component" value="Unassembled WGS sequence"/>
</dbReference>
<dbReference type="RefSeq" id="WP_114625589.1">
    <property type="nucleotide sequence ID" value="NZ_QQNA01000182.1"/>
</dbReference>
<protein>
    <submittedName>
        <fullName evidence="2">Uncharacterized protein</fullName>
    </submittedName>
</protein>
<keyword evidence="3" id="KW-1185">Reference proteome</keyword>
<feature type="compositionally biased region" description="Low complexity" evidence="1">
    <location>
        <begin position="24"/>
        <end position="36"/>
    </location>
</feature>
<gene>
    <name evidence="2" type="ORF">DVH02_22245</name>
</gene>
<name>A0A370B5T1_9ACTN</name>
<feature type="compositionally biased region" description="Low complexity" evidence="1">
    <location>
        <begin position="50"/>
        <end position="66"/>
    </location>
</feature>